<keyword evidence="2" id="KW-1185">Reference proteome</keyword>
<dbReference type="Proteomes" id="UP000092460">
    <property type="component" value="Unassembled WGS sequence"/>
</dbReference>
<reference evidence="2" key="1">
    <citation type="submission" date="2015-01" db="EMBL/GenBank/DDBJ databases">
        <authorList>
            <person name="Aksoy S."/>
            <person name="Warren W."/>
            <person name="Wilson R.K."/>
        </authorList>
    </citation>
    <scope>NUCLEOTIDE SEQUENCE [LARGE SCALE GENOMIC DNA]</scope>
    <source>
        <strain evidence="2">IAEA</strain>
    </source>
</reference>
<accession>A0A1B0ATV6</accession>
<dbReference type="EnsemblMetazoa" id="GPPI008352-RA">
    <property type="protein sequence ID" value="GPPI008352-PA"/>
    <property type="gene ID" value="GPPI008352"/>
</dbReference>
<evidence type="ECO:0000313" key="1">
    <source>
        <dbReference type="EnsemblMetazoa" id="GPPI008352-PA"/>
    </source>
</evidence>
<dbReference type="VEuPathDB" id="VectorBase:GPPI008352"/>
<organism evidence="1 2">
    <name type="scientific">Glossina palpalis gambiensis</name>
    <dbReference type="NCBI Taxonomy" id="67801"/>
    <lineage>
        <taxon>Eukaryota</taxon>
        <taxon>Metazoa</taxon>
        <taxon>Ecdysozoa</taxon>
        <taxon>Arthropoda</taxon>
        <taxon>Hexapoda</taxon>
        <taxon>Insecta</taxon>
        <taxon>Pterygota</taxon>
        <taxon>Neoptera</taxon>
        <taxon>Endopterygota</taxon>
        <taxon>Diptera</taxon>
        <taxon>Brachycera</taxon>
        <taxon>Muscomorpha</taxon>
        <taxon>Hippoboscoidea</taxon>
        <taxon>Glossinidae</taxon>
        <taxon>Glossina</taxon>
    </lineage>
</organism>
<evidence type="ECO:0000313" key="2">
    <source>
        <dbReference type="Proteomes" id="UP000092460"/>
    </source>
</evidence>
<protein>
    <submittedName>
        <fullName evidence="1">Uncharacterized protein</fullName>
    </submittedName>
</protein>
<dbReference type="AlphaFoldDB" id="A0A1B0ATV6"/>
<dbReference type="EMBL" id="JXJN01003451">
    <property type="status" value="NOT_ANNOTATED_CDS"/>
    <property type="molecule type" value="Genomic_DNA"/>
</dbReference>
<sequence>MYFIFRDHSEAYSDELQMSVQNHYGLQFSRYRFDSIIISVLVGLSYLVQFLRATVYEERVQKLVIKCSKIDTAPYPDRYPCLLSFNVLALKFYNNCDKRLQWPLPIKLILRTPAYIAVGFPIKLNRYEVYVFLILNVHLNYCKLRPFSNTKELRLCSMSVKTTTNYSVQYVDALAGLKSIFNGLQWPLPIKLILRTPAYIAVGFPIKLNRYEVYVFLILNVHLNYCKLRPFSNTKELRLCSMSVKTTTNYSVEYVDALAGLKSIFNGKFHSFQPSLNCRFS</sequence>
<proteinExistence type="predicted"/>
<reference evidence="1" key="2">
    <citation type="submission" date="2020-05" db="UniProtKB">
        <authorList>
            <consortium name="EnsemblMetazoa"/>
        </authorList>
    </citation>
    <scope>IDENTIFICATION</scope>
    <source>
        <strain evidence="1">IAEA</strain>
    </source>
</reference>
<name>A0A1B0ATV6_9MUSC</name>